<comment type="caution">
    <text evidence="1">The sequence shown here is derived from an EMBL/GenBank/DDBJ whole genome shotgun (WGS) entry which is preliminary data.</text>
</comment>
<protein>
    <submittedName>
        <fullName evidence="1">Uncharacterized protein</fullName>
    </submittedName>
</protein>
<sequence>MDQLFDDHIQKATEAVKNNAAQLIKEVLGSAFARRTAQDAIRKGLDNDPDVLLDFEAKFLRHFKDALANAVKTNVLDQLVDV</sequence>
<gene>
    <name evidence="1" type="ORF">AWRI4233_LOCUS5714</name>
</gene>
<evidence type="ECO:0000313" key="1">
    <source>
        <dbReference type="EMBL" id="CAD0096459.1"/>
    </source>
</evidence>
<keyword evidence="2" id="KW-1185">Reference proteome</keyword>
<dbReference type="Proteomes" id="UP000714618">
    <property type="component" value="Unassembled WGS sequence"/>
</dbReference>
<proteinExistence type="predicted"/>
<evidence type="ECO:0000313" key="2">
    <source>
        <dbReference type="Proteomes" id="UP000714618"/>
    </source>
</evidence>
<dbReference type="EMBL" id="CAIJEO010000007">
    <property type="protein sequence ID" value="CAD0096459.1"/>
    <property type="molecule type" value="Genomic_DNA"/>
</dbReference>
<name>A0A9N8K230_9PEZI</name>
<dbReference type="AlphaFoldDB" id="A0A9N8K230"/>
<organism evidence="1 2">
    <name type="scientific">Aureobasidium mustum</name>
    <dbReference type="NCBI Taxonomy" id="2773714"/>
    <lineage>
        <taxon>Eukaryota</taxon>
        <taxon>Fungi</taxon>
        <taxon>Dikarya</taxon>
        <taxon>Ascomycota</taxon>
        <taxon>Pezizomycotina</taxon>
        <taxon>Dothideomycetes</taxon>
        <taxon>Dothideomycetidae</taxon>
        <taxon>Dothideales</taxon>
        <taxon>Saccotheciaceae</taxon>
        <taxon>Aureobasidium</taxon>
    </lineage>
</organism>
<reference evidence="1" key="1">
    <citation type="submission" date="2020-06" db="EMBL/GenBank/DDBJ databases">
        <authorList>
            <person name="Onetto C."/>
        </authorList>
    </citation>
    <scope>NUCLEOTIDE SEQUENCE</scope>
</reference>
<accession>A0A9N8K230</accession>